<dbReference type="GO" id="GO:0004029">
    <property type="term" value="F:aldehyde dehydrogenase (NAD+) activity"/>
    <property type="evidence" value="ECO:0007669"/>
    <property type="project" value="TreeGrafter"/>
</dbReference>
<dbReference type="Pfam" id="PF02558">
    <property type="entry name" value="ApbA"/>
    <property type="match status" value="1"/>
</dbReference>
<dbReference type="Pfam" id="PF01370">
    <property type="entry name" value="Epimerase"/>
    <property type="match status" value="1"/>
</dbReference>
<dbReference type="PROSITE" id="PS51257">
    <property type="entry name" value="PROKAR_LIPOPROTEIN"/>
    <property type="match status" value="1"/>
</dbReference>
<dbReference type="Proteomes" id="UP000472676">
    <property type="component" value="Unassembled WGS sequence"/>
</dbReference>
<protein>
    <submittedName>
        <fullName evidence="3">SDR family oxidoreductase</fullName>
    </submittedName>
</protein>
<dbReference type="InterPro" id="IPR001509">
    <property type="entry name" value="Epimerase_deHydtase"/>
</dbReference>
<dbReference type="InterPro" id="IPR036291">
    <property type="entry name" value="NAD(P)-bd_dom_sf"/>
</dbReference>
<gene>
    <name evidence="3" type="ORF">G7Y85_09165</name>
</gene>
<sequence>MKIPDEDLRAALPSSALIAGCGDIGLRVAARLRAMGREVTAIVRDRQKSGALERLGASVRIEDLDQPQDAGDWPFLFWFAPPPKSGTRDDRLRGWLAAQQGRIARIVYISTSAVYGDCEGRWIDEDAPLRPQSERGVRRVDAEQALRQWRTERDGETVILRVPGIYGPGRMPLERLRKRLPVVRAEQSPFTNRIHADDLATAALHAAVFGRDGRAYNVADGEPTTMADYFLRCAQLLGLPPPPQVTMDEARAALTPAMMSFIDESKRLRTQRLREELRFTPQYPNLAAGLPSCVLPRTSLQEGVAT</sequence>
<feature type="domain" description="NAD-dependent epimerase/dehydratase" evidence="1">
    <location>
        <begin position="98"/>
        <end position="219"/>
    </location>
</feature>
<evidence type="ECO:0000313" key="3">
    <source>
        <dbReference type="EMBL" id="NGY04935.1"/>
    </source>
</evidence>
<dbReference type="RefSeq" id="WP_166255292.1">
    <property type="nucleotide sequence ID" value="NZ_JAAMOW010000004.1"/>
</dbReference>
<evidence type="ECO:0000259" key="2">
    <source>
        <dbReference type="Pfam" id="PF02558"/>
    </source>
</evidence>
<reference evidence="3 4" key="1">
    <citation type="journal article" date="2014" name="Int. J. Syst. Evol. Microbiol.">
        <title>Solimonas terrae sp. nov., isolated from soil.</title>
        <authorList>
            <person name="Kim S.J."/>
            <person name="Moon J.Y."/>
            <person name="Weon H.Y."/>
            <person name="Ahn J.H."/>
            <person name="Chen W.M."/>
            <person name="Kwon S.W."/>
        </authorList>
    </citation>
    <scope>NUCLEOTIDE SEQUENCE [LARGE SCALE GENOMIC DNA]</scope>
    <source>
        <strain evidence="3 4">KIS83-12</strain>
    </source>
</reference>
<name>A0A6M2BRQ6_9GAMM</name>
<keyword evidence="4" id="KW-1185">Reference proteome</keyword>
<dbReference type="GO" id="GO:0005737">
    <property type="term" value="C:cytoplasm"/>
    <property type="evidence" value="ECO:0007669"/>
    <property type="project" value="TreeGrafter"/>
</dbReference>
<comment type="caution">
    <text evidence="3">The sequence shown here is derived from an EMBL/GenBank/DDBJ whole genome shotgun (WGS) entry which is preliminary data.</text>
</comment>
<dbReference type="EMBL" id="JAAMOW010000004">
    <property type="protein sequence ID" value="NGY04935.1"/>
    <property type="molecule type" value="Genomic_DNA"/>
</dbReference>
<proteinExistence type="predicted"/>
<dbReference type="InterPro" id="IPR051783">
    <property type="entry name" value="NAD(P)-dependent_oxidoreduct"/>
</dbReference>
<dbReference type="PANTHER" id="PTHR48079:SF6">
    <property type="entry name" value="NAD(P)-BINDING DOMAIN-CONTAINING PROTEIN-RELATED"/>
    <property type="match status" value="1"/>
</dbReference>
<organism evidence="3 4">
    <name type="scientific">Solimonas terrae</name>
    <dbReference type="NCBI Taxonomy" id="1396819"/>
    <lineage>
        <taxon>Bacteria</taxon>
        <taxon>Pseudomonadati</taxon>
        <taxon>Pseudomonadota</taxon>
        <taxon>Gammaproteobacteria</taxon>
        <taxon>Nevskiales</taxon>
        <taxon>Nevskiaceae</taxon>
        <taxon>Solimonas</taxon>
    </lineage>
</organism>
<evidence type="ECO:0000259" key="1">
    <source>
        <dbReference type="Pfam" id="PF01370"/>
    </source>
</evidence>
<dbReference type="InterPro" id="IPR013332">
    <property type="entry name" value="KPR_N"/>
</dbReference>
<dbReference type="CDD" id="cd05266">
    <property type="entry name" value="SDR_a4"/>
    <property type="match status" value="1"/>
</dbReference>
<feature type="domain" description="Ketopantoate reductase N-terminal" evidence="2">
    <location>
        <begin position="17"/>
        <end position="63"/>
    </location>
</feature>
<dbReference type="AlphaFoldDB" id="A0A6M2BRQ6"/>
<evidence type="ECO:0000313" key="4">
    <source>
        <dbReference type="Proteomes" id="UP000472676"/>
    </source>
</evidence>
<accession>A0A6M2BRQ6</accession>
<dbReference type="SUPFAM" id="SSF51735">
    <property type="entry name" value="NAD(P)-binding Rossmann-fold domains"/>
    <property type="match status" value="1"/>
</dbReference>
<dbReference type="Gene3D" id="3.40.50.720">
    <property type="entry name" value="NAD(P)-binding Rossmann-like Domain"/>
    <property type="match status" value="1"/>
</dbReference>
<dbReference type="PANTHER" id="PTHR48079">
    <property type="entry name" value="PROTEIN YEEZ"/>
    <property type="match status" value="1"/>
</dbReference>